<dbReference type="PANTHER" id="PTHR35535:SF2">
    <property type="entry name" value="DUF306 DOMAIN-CONTAINING PROTEIN"/>
    <property type="match status" value="1"/>
</dbReference>
<dbReference type="AlphaFoldDB" id="A0A0R0C2C2"/>
<name>A0A0R0C2C2_9GAMM</name>
<proteinExistence type="predicted"/>
<dbReference type="Pfam" id="PF14302">
    <property type="entry name" value="DUF4377"/>
    <property type="match status" value="1"/>
</dbReference>
<dbReference type="Gene3D" id="2.40.128.270">
    <property type="match status" value="1"/>
</dbReference>
<dbReference type="OrthoDB" id="7871744at2"/>
<evidence type="ECO:0000313" key="4">
    <source>
        <dbReference type="EMBL" id="KRG63701.1"/>
    </source>
</evidence>
<evidence type="ECO:0008006" key="6">
    <source>
        <dbReference type="Google" id="ProtNLM"/>
    </source>
</evidence>
<feature type="domain" description="DUF4377" evidence="3">
    <location>
        <begin position="183"/>
        <end position="268"/>
    </location>
</feature>
<evidence type="ECO:0000259" key="2">
    <source>
        <dbReference type="Pfam" id="PF03724"/>
    </source>
</evidence>
<evidence type="ECO:0000259" key="3">
    <source>
        <dbReference type="Pfam" id="PF14302"/>
    </source>
</evidence>
<dbReference type="InterPro" id="IPR053147">
    <property type="entry name" value="Hsp_HslJ-like"/>
</dbReference>
<feature type="chain" id="PRO_5006393428" description="DUF4377 domain-containing protein" evidence="1">
    <location>
        <begin position="24"/>
        <end position="273"/>
    </location>
</feature>
<sequence>MKRILLLSLPVAMMVACSNPSNSTKPETNAPASTAAATPAVPAASIDAAQLGANHWLLDNAVDASGKRIDGLFVRADKPVTLDFKDGRVGASNTCNRIGGGYTLDGDALTVGALMSTSMACAEPGVMELDRLVSQRLEGKLTVRTLDASTLTLATASGDVLTFRAEPTAETRYGGPGEQVFMEVDAQTKPCPHPLMKDATCLQVREVKYDDKGLEQGKRGAYENFYGNIEGYNHEPGVRNVLRLKRFQIKNPPADAPSQAYVLDMVVASELVK</sequence>
<keyword evidence="1" id="KW-0732">Signal</keyword>
<dbReference type="Pfam" id="PF03724">
    <property type="entry name" value="META"/>
    <property type="match status" value="1"/>
</dbReference>
<evidence type="ECO:0000256" key="1">
    <source>
        <dbReference type="SAM" id="SignalP"/>
    </source>
</evidence>
<feature type="domain" description="DUF306" evidence="2">
    <location>
        <begin position="68"/>
        <end position="163"/>
    </location>
</feature>
<dbReference type="EMBL" id="LDJI01000020">
    <property type="protein sequence ID" value="KRG63701.1"/>
    <property type="molecule type" value="Genomic_DNA"/>
</dbReference>
<dbReference type="PROSITE" id="PS51257">
    <property type="entry name" value="PROKAR_LIPOPROTEIN"/>
    <property type="match status" value="1"/>
</dbReference>
<dbReference type="InterPro" id="IPR025485">
    <property type="entry name" value="DUF4377"/>
</dbReference>
<dbReference type="RefSeq" id="WP_057633964.1">
    <property type="nucleotide sequence ID" value="NZ_LDJI01000020.1"/>
</dbReference>
<comment type="caution">
    <text evidence="4">The sequence shown here is derived from an EMBL/GenBank/DDBJ whole genome shotgun (WGS) entry which is preliminary data.</text>
</comment>
<feature type="signal peptide" evidence="1">
    <location>
        <begin position="1"/>
        <end position="23"/>
    </location>
</feature>
<keyword evidence="5" id="KW-1185">Reference proteome</keyword>
<gene>
    <name evidence="4" type="ORF">ABB26_10820</name>
</gene>
<dbReference type="Proteomes" id="UP000050864">
    <property type="component" value="Unassembled WGS sequence"/>
</dbReference>
<dbReference type="InterPro" id="IPR005184">
    <property type="entry name" value="DUF306_Meta_HslJ"/>
</dbReference>
<dbReference type="STRING" id="405444.ABB26_10820"/>
<dbReference type="InterPro" id="IPR038670">
    <property type="entry name" value="HslJ-like_sf"/>
</dbReference>
<reference evidence="4 5" key="1">
    <citation type="submission" date="2015-05" db="EMBL/GenBank/DDBJ databases">
        <title>Genome sequencing and analysis of members of genus Stenotrophomonas.</title>
        <authorList>
            <person name="Patil P.P."/>
            <person name="Midha S."/>
            <person name="Patil P.B."/>
        </authorList>
    </citation>
    <scope>NUCLEOTIDE SEQUENCE [LARGE SCALE GENOMIC DNA]</scope>
    <source>
        <strain evidence="4 5">DSM 18929</strain>
    </source>
</reference>
<dbReference type="PANTHER" id="PTHR35535">
    <property type="entry name" value="HEAT SHOCK PROTEIN HSLJ"/>
    <property type="match status" value="1"/>
</dbReference>
<dbReference type="PATRIC" id="fig|405444.3.peg.1246"/>
<organism evidence="4 5">
    <name type="scientific">Stenotrophomonas humi</name>
    <dbReference type="NCBI Taxonomy" id="405444"/>
    <lineage>
        <taxon>Bacteria</taxon>
        <taxon>Pseudomonadati</taxon>
        <taxon>Pseudomonadota</taxon>
        <taxon>Gammaproteobacteria</taxon>
        <taxon>Lysobacterales</taxon>
        <taxon>Lysobacteraceae</taxon>
        <taxon>Stenotrophomonas</taxon>
    </lineage>
</organism>
<protein>
    <recommendedName>
        <fullName evidence="6">DUF4377 domain-containing protein</fullName>
    </recommendedName>
</protein>
<evidence type="ECO:0000313" key="5">
    <source>
        <dbReference type="Proteomes" id="UP000050864"/>
    </source>
</evidence>
<accession>A0A0R0C2C2</accession>